<sequence>MQWRGAGSTGATGIPQFFFFGGLIQILVGLLEWIVGNTFPSVIFFTYGAFFLSFGGTLNPSFAAFSSFASAGQEASTGLETREFNAGFGK</sequence>
<dbReference type="STRING" id="356882.A0A423V7S6"/>
<keyword evidence="3 6" id="KW-0812">Transmembrane</keyword>
<dbReference type="PANTHER" id="PTHR31123">
    <property type="entry name" value="ACCUMULATION OF DYADS PROTEIN 2-RELATED"/>
    <property type="match status" value="1"/>
</dbReference>
<protein>
    <submittedName>
        <fullName evidence="7">Uncharacterized protein</fullName>
    </submittedName>
</protein>
<comment type="subcellular location">
    <subcellularLocation>
        <location evidence="1">Membrane</location>
        <topology evidence="1">Multi-pass membrane protein</topology>
    </subcellularLocation>
</comment>
<dbReference type="GO" id="GO:0015123">
    <property type="term" value="F:acetate transmembrane transporter activity"/>
    <property type="evidence" value="ECO:0007669"/>
    <property type="project" value="TreeGrafter"/>
</dbReference>
<organism evidence="7 8">
    <name type="scientific">Cytospora schulzeri</name>
    <dbReference type="NCBI Taxonomy" id="448051"/>
    <lineage>
        <taxon>Eukaryota</taxon>
        <taxon>Fungi</taxon>
        <taxon>Dikarya</taxon>
        <taxon>Ascomycota</taxon>
        <taxon>Pezizomycotina</taxon>
        <taxon>Sordariomycetes</taxon>
        <taxon>Sordariomycetidae</taxon>
        <taxon>Diaporthales</taxon>
        <taxon>Cytosporaceae</taxon>
        <taxon>Cytospora</taxon>
    </lineage>
</organism>
<accession>A0A423V7S6</accession>
<evidence type="ECO:0000256" key="1">
    <source>
        <dbReference type="ARBA" id="ARBA00004141"/>
    </source>
</evidence>
<dbReference type="Pfam" id="PF01184">
    <property type="entry name" value="Gpr1_Fun34_YaaH"/>
    <property type="match status" value="1"/>
</dbReference>
<dbReference type="InterPro" id="IPR000791">
    <property type="entry name" value="Gpr1/Fun34/SatP-like"/>
</dbReference>
<keyword evidence="8" id="KW-1185">Reference proteome</keyword>
<evidence type="ECO:0000256" key="3">
    <source>
        <dbReference type="ARBA" id="ARBA00022692"/>
    </source>
</evidence>
<evidence type="ECO:0000256" key="2">
    <source>
        <dbReference type="ARBA" id="ARBA00005587"/>
    </source>
</evidence>
<dbReference type="GO" id="GO:0005886">
    <property type="term" value="C:plasma membrane"/>
    <property type="evidence" value="ECO:0007669"/>
    <property type="project" value="TreeGrafter"/>
</dbReference>
<evidence type="ECO:0000256" key="4">
    <source>
        <dbReference type="ARBA" id="ARBA00022989"/>
    </source>
</evidence>
<name>A0A423V7S6_9PEZI</name>
<proteinExistence type="inferred from homology"/>
<dbReference type="AlphaFoldDB" id="A0A423V7S6"/>
<comment type="caution">
    <text evidence="7">The sequence shown here is derived from an EMBL/GenBank/DDBJ whole genome shotgun (WGS) entry which is preliminary data.</text>
</comment>
<dbReference type="EMBL" id="LKEA01000126">
    <property type="protein sequence ID" value="ROV86842.1"/>
    <property type="molecule type" value="Genomic_DNA"/>
</dbReference>
<reference evidence="7 8" key="1">
    <citation type="submission" date="2015-09" db="EMBL/GenBank/DDBJ databases">
        <title>Host preference determinants of Valsa canker pathogens revealed by comparative genomics.</title>
        <authorList>
            <person name="Yin Z."/>
            <person name="Huang L."/>
        </authorList>
    </citation>
    <scope>NUCLEOTIDE SEQUENCE [LARGE SCALE GENOMIC DNA]</scope>
    <source>
        <strain evidence="7 8">03-1</strain>
    </source>
</reference>
<keyword evidence="5 6" id="KW-0472">Membrane</keyword>
<keyword evidence="4 6" id="KW-1133">Transmembrane helix</keyword>
<comment type="similarity">
    <text evidence="2">Belongs to the acetate uptake transporter (AceTr) (TC 2.A.96) family.</text>
</comment>
<evidence type="ECO:0000256" key="5">
    <source>
        <dbReference type="ARBA" id="ARBA00023136"/>
    </source>
</evidence>
<dbReference type="InterPro" id="IPR051633">
    <property type="entry name" value="AceTr"/>
</dbReference>
<evidence type="ECO:0000313" key="8">
    <source>
        <dbReference type="Proteomes" id="UP000283895"/>
    </source>
</evidence>
<gene>
    <name evidence="7" type="ORF">VMCG_10895</name>
</gene>
<evidence type="ECO:0000256" key="6">
    <source>
        <dbReference type="SAM" id="Phobius"/>
    </source>
</evidence>
<feature type="transmembrane region" description="Helical" evidence="6">
    <location>
        <begin position="12"/>
        <end position="35"/>
    </location>
</feature>
<dbReference type="Proteomes" id="UP000283895">
    <property type="component" value="Unassembled WGS sequence"/>
</dbReference>
<dbReference type="OrthoDB" id="3648309at2759"/>
<feature type="transmembrane region" description="Helical" evidence="6">
    <location>
        <begin position="41"/>
        <end position="58"/>
    </location>
</feature>
<dbReference type="PANTHER" id="PTHR31123:SF4">
    <property type="entry name" value="PROTEIN ALCS"/>
    <property type="match status" value="1"/>
</dbReference>
<evidence type="ECO:0000313" key="7">
    <source>
        <dbReference type="EMBL" id="ROV86842.1"/>
    </source>
</evidence>